<evidence type="ECO:0000256" key="2">
    <source>
        <dbReference type="SAM" id="Phobius"/>
    </source>
</evidence>
<organism evidence="3 4">
    <name type="scientific">Saliphagus infecundisoli</name>
    <dbReference type="NCBI Taxonomy" id="1849069"/>
    <lineage>
        <taxon>Archaea</taxon>
        <taxon>Methanobacteriati</taxon>
        <taxon>Methanobacteriota</taxon>
        <taxon>Stenosarchaea group</taxon>
        <taxon>Halobacteria</taxon>
        <taxon>Halobacteriales</taxon>
        <taxon>Natrialbaceae</taxon>
        <taxon>Saliphagus</taxon>
    </lineage>
</organism>
<sequence length="92" mass="9602">MTETIDSSRRRRHDPDRRPDPLERLVTVLASADRYDLMLAVIPVVFGVALAIAPVAGVAVEGALVPAAVVAAAVVADACYLNPPIDPDEGAA</sequence>
<dbReference type="AlphaFoldDB" id="A0ABD5QIZ0"/>
<reference evidence="3 4" key="1">
    <citation type="journal article" date="2019" name="Int. J. Syst. Evol. Microbiol.">
        <title>The Global Catalogue of Microorganisms (GCM) 10K type strain sequencing project: providing services to taxonomists for standard genome sequencing and annotation.</title>
        <authorList>
            <consortium name="The Broad Institute Genomics Platform"/>
            <consortium name="The Broad Institute Genome Sequencing Center for Infectious Disease"/>
            <person name="Wu L."/>
            <person name="Ma J."/>
        </authorList>
    </citation>
    <scope>NUCLEOTIDE SEQUENCE [LARGE SCALE GENOMIC DNA]</scope>
    <source>
        <strain evidence="3 4">CGMCC 1.15824</strain>
    </source>
</reference>
<keyword evidence="2" id="KW-0812">Transmembrane</keyword>
<keyword evidence="2" id="KW-1133">Transmembrane helix</keyword>
<evidence type="ECO:0000256" key="1">
    <source>
        <dbReference type="SAM" id="MobiDB-lite"/>
    </source>
</evidence>
<dbReference type="RefSeq" id="WP_224827781.1">
    <property type="nucleotide sequence ID" value="NZ_JAIVEF010000002.1"/>
</dbReference>
<gene>
    <name evidence="3" type="ORF">ACFPFO_17735</name>
</gene>
<proteinExistence type="predicted"/>
<accession>A0ABD5QIZ0</accession>
<keyword evidence="2" id="KW-0472">Membrane</keyword>
<name>A0ABD5QIZ0_9EURY</name>
<dbReference type="EMBL" id="JBHSJG010000049">
    <property type="protein sequence ID" value="MFC4989565.1"/>
    <property type="molecule type" value="Genomic_DNA"/>
</dbReference>
<dbReference type="InterPro" id="IPR058328">
    <property type="entry name" value="DUF8015"/>
</dbReference>
<evidence type="ECO:0000313" key="4">
    <source>
        <dbReference type="Proteomes" id="UP001595925"/>
    </source>
</evidence>
<keyword evidence="4" id="KW-1185">Reference proteome</keyword>
<dbReference type="Pfam" id="PF26047">
    <property type="entry name" value="DUF8015"/>
    <property type="match status" value="1"/>
</dbReference>
<evidence type="ECO:0000313" key="3">
    <source>
        <dbReference type="EMBL" id="MFC4989565.1"/>
    </source>
</evidence>
<comment type="caution">
    <text evidence="3">The sequence shown here is derived from an EMBL/GenBank/DDBJ whole genome shotgun (WGS) entry which is preliminary data.</text>
</comment>
<feature type="region of interest" description="Disordered" evidence="1">
    <location>
        <begin position="1"/>
        <end position="20"/>
    </location>
</feature>
<feature type="transmembrane region" description="Helical" evidence="2">
    <location>
        <begin position="37"/>
        <end position="57"/>
    </location>
</feature>
<dbReference type="Proteomes" id="UP001595925">
    <property type="component" value="Unassembled WGS sequence"/>
</dbReference>
<protein>
    <submittedName>
        <fullName evidence="3">Uncharacterized protein</fullName>
    </submittedName>
</protein>